<comment type="caution">
    <text evidence="1">The sequence shown here is derived from an EMBL/GenBank/DDBJ whole genome shotgun (WGS) entry which is preliminary data.</text>
</comment>
<dbReference type="Gene3D" id="1.25.40.20">
    <property type="entry name" value="Ankyrin repeat-containing domain"/>
    <property type="match status" value="1"/>
</dbReference>
<accession>A0A0D2JL18</accession>
<sequence length="730" mass="85544">MYSKKFYLFLFLYSSIFTVPSYALEREMLQNLLTRGQRVYILLRFFNNLLTDDYFALPATQEYTRHNHEAKIADEYIKNISLELTDAAAHNDFETMIALYDKGAQCDIADDLGATPLLYSVIYNNPSATQFILERLTDYRSIYKSTIELKLNIARSDFIPKGSLFREGKKNIVFLAGYYDSLDSFKVLVDMYKKFDSISWKKIIKKSKKYDMHPFVIAFQKGHFDIALYMFENDLVPDWSRKDFYFMINYEIKNDQDDNLTHVNLCKIQTPLDLFDVASYRWAQAQNKTDVWCKLFKHIYSQAYPLNARNFFNLLTNLSLDHITLCLYESDLKEMSKNFNDYQRNACSDVNNIAWKLAQNDPERLYALITNFKACISLDKIYLELINNIINNNGLLFLKYLQEENIINLFSNSHIEKIIYYIVTSTKVSPVRKDQLIKLLTNKYTNFKTLDIHVIDAIVCRALEKYQYKAARALLSNSRYISYKTLSYIFKNSLSIPDDIIKLVLTSIHNDQLPYSTLINNFIEAIKVHDIDVIKTYLVVDERLAYFGLKHIFNKDNCKLVVTKEMLEVLFEKFDVINFISVSEVDNIIYNLMAQQDMFLLNTLLNFVESNSNKNEVMLFFYNALTRLNQDTVRSVSAVTLEKYKYILDRAFPVEQVKTFNKISLGKYLKQGGLNMSKLINNNLFSALLYNGQTRLLSCNMEHSSNDRVHNLFNKISLYVINTLKKMRFI</sequence>
<organism evidence="1 2">
    <name type="scientific">candidate division TM6 bacterium JCVI TM6SC1</name>
    <dbReference type="NCBI Taxonomy" id="1306947"/>
    <lineage>
        <taxon>Bacteria</taxon>
        <taxon>Candidatus Babelota</taxon>
        <taxon>Vermiphilus</taxon>
    </lineage>
</organism>
<proteinExistence type="predicted"/>
<dbReference type="InterPro" id="IPR036770">
    <property type="entry name" value="Ankyrin_rpt-contain_sf"/>
</dbReference>
<name>A0A0D2JL18_9BACT</name>
<dbReference type="SUPFAM" id="SSF48403">
    <property type="entry name" value="Ankyrin repeat"/>
    <property type="match status" value="1"/>
</dbReference>
<evidence type="ECO:0000313" key="2">
    <source>
        <dbReference type="Proteomes" id="UP000032214"/>
    </source>
</evidence>
<dbReference type="AlphaFoldDB" id="A0A0D2JL18"/>
<dbReference type="Proteomes" id="UP000032214">
    <property type="component" value="Unassembled WGS sequence"/>
</dbReference>
<reference evidence="1 2" key="1">
    <citation type="journal article" date="2013" name="Proc. Natl. Acad. Sci. U.S.A.">
        <title>Candidate phylum TM6 genome recovered from a hospital sink biofilm provides genomic insights into this uncultivated phylum.</title>
        <authorList>
            <person name="McLean J.S."/>
            <person name="Lombardo M.J."/>
            <person name="Badger J.H."/>
            <person name="Edlund A."/>
            <person name="Novotny M."/>
            <person name="Yee-Greenbaum J."/>
            <person name="Vyahhi N."/>
            <person name="Hall A.P."/>
            <person name="Yang Y."/>
            <person name="Dupont C.L."/>
            <person name="Ziegler M.G."/>
            <person name="Chitsaz H."/>
            <person name="Allen A.E."/>
            <person name="Yooseph S."/>
            <person name="Tesler G."/>
            <person name="Pevzner P.A."/>
            <person name="Friedman R.M."/>
            <person name="Nealson K.H."/>
            <person name="Venter J.C."/>
            <person name="Lasken R.S."/>
        </authorList>
    </citation>
    <scope>NUCLEOTIDE SEQUENCE [LARGE SCALE GENOMIC DNA]</scope>
    <source>
        <strain evidence="1 2">TM6SC1</strain>
    </source>
</reference>
<protein>
    <submittedName>
        <fullName evidence="1">Uncharacterized protein</fullName>
    </submittedName>
</protein>
<dbReference type="Pfam" id="PF13637">
    <property type="entry name" value="Ank_4"/>
    <property type="match status" value="1"/>
</dbReference>
<gene>
    <name evidence="1" type="ORF">J120_04010</name>
</gene>
<evidence type="ECO:0000313" key="1">
    <source>
        <dbReference type="EMBL" id="KIX85073.1"/>
    </source>
</evidence>
<dbReference type="InterPro" id="IPR002110">
    <property type="entry name" value="Ankyrin_rpt"/>
</dbReference>
<dbReference type="EMBL" id="ARQD01000003">
    <property type="protein sequence ID" value="KIX85073.1"/>
    <property type="molecule type" value="Genomic_DNA"/>
</dbReference>
<keyword evidence="2" id="KW-1185">Reference proteome</keyword>